<sequence length="31" mass="3504">MNTITRDLATGHRRWIASFGFDRGRVLLSVG</sequence>
<organism evidence="1 2">
    <name type="scientific">Nonomuraea jiangxiensis</name>
    <dbReference type="NCBI Taxonomy" id="633440"/>
    <lineage>
        <taxon>Bacteria</taxon>
        <taxon>Bacillati</taxon>
        <taxon>Actinomycetota</taxon>
        <taxon>Actinomycetes</taxon>
        <taxon>Streptosporangiales</taxon>
        <taxon>Streptosporangiaceae</taxon>
        <taxon>Nonomuraea</taxon>
    </lineage>
</organism>
<gene>
    <name evidence="1" type="ORF">SAMN05421869_14513</name>
</gene>
<dbReference type="EMBL" id="FNDJ01000045">
    <property type="protein sequence ID" value="SDM48015.1"/>
    <property type="molecule type" value="Genomic_DNA"/>
</dbReference>
<dbReference type="AlphaFoldDB" id="A0A1G9TLM3"/>
<evidence type="ECO:0000313" key="2">
    <source>
        <dbReference type="Proteomes" id="UP000199202"/>
    </source>
</evidence>
<evidence type="ECO:0000313" key="1">
    <source>
        <dbReference type="EMBL" id="SDM48015.1"/>
    </source>
</evidence>
<name>A0A1G9TLM3_9ACTN</name>
<protein>
    <submittedName>
        <fullName evidence="1">Uncharacterized protein</fullName>
    </submittedName>
</protein>
<proteinExistence type="predicted"/>
<reference evidence="1 2" key="1">
    <citation type="submission" date="2016-10" db="EMBL/GenBank/DDBJ databases">
        <authorList>
            <person name="de Groot N.N."/>
        </authorList>
    </citation>
    <scope>NUCLEOTIDE SEQUENCE [LARGE SCALE GENOMIC DNA]</scope>
    <source>
        <strain evidence="1 2">CGMCC 4.6533</strain>
    </source>
</reference>
<accession>A0A1G9TLM3</accession>
<dbReference type="STRING" id="633440.SAMN05421869_14513"/>
<dbReference type="Proteomes" id="UP000199202">
    <property type="component" value="Unassembled WGS sequence"/>
</dbReference>
<keyword evidence="2" id="KW-1185">Reference proteome</keyword>